<evidence type="ECO:0000259" key="2">
    <source>
        <dbReference type="PROSITE" id="PS50006"/>
    </source>
</evidence>
<sequence length="138" mass="14786">MSDKDRQIPQDVEVDPDPTVSWEPAEDSPGPESSPGRLEGAFAWALTIESGPQTGLTYVLGPGNTVAGRGPECAIFLPDVTVSREHARFSVDANRLSMTDLASTNGTYVNGTRCEAGMLAEDDLLMIGKFHLRVSKGH</sequence>
<dbReference type="SUPFAM" id="SSF49879">
    <property type="entry name" value="SMAD/FHA domain"/>
    <property type="match status" value="1"/>
</dbReference>
<dbReference type="InterPro" id="IPR000253">
    <property type="entry name" value="FHA_dom"/>
</dbReference>
<dbReference type="CDD" id="cd00060">
    <property type="entry name" value="FHA"/>
    <property type="match status" value="1"/>
</dbReference>
<accession>A0A3B0SYD3</accession>
<feature type="region of interest" description="Disordered" evidence="1">
    <location>
        <begin position="1"/>
        <end position="37"/>
    </location>
</feature>
<evidence type="ECO:0000256" key="1">
    <source>
        <dbReference type="SAM" id="MobiDB-lite"/>
    </source>
</evidence>
<proteinExistence type="predicted"/>
<gene>
    <name evidence="3" type="ORF">MNBD_ACTINO01-857</name>
</gene>
<dbReference type="Gene3D" id="2.60.200.20">
    <property type="match status" value="1"/>
</dbReference>
<feature type="non-terminal residue" evidence="3">
    <location>
        <position position="138"/>
    </location>
</feature>
<dbReference type="AlphaFoldDB" id="A0A3B0SYD3"/>
<reference evidence="3" key="1">
    <citation type="submission" date="2018-06" db="EMBL/GenBank/DDBJ databases">
        <authorList>
            <person name="Zhirakovskaya E."/>
        </authorList>
    </citation>
    <scope>NUCLEOTIDE SEQUENCE</scope>
</reference>
<dbReference type="SMART" id="SM00240">
    <property type="entry name" value="FHA"/>
    <property type="match status" value="1"/>
</dbReference>
<name>A0A3B0SYD3_9ZZZZ</name>
<organism evidence="3">
    <name type="scientific">hydrothermal vent metagenome</name>
    <dbReference type="NCBI Taxonomy" id="652676"/>
    <lineage>
        <taxon>unclassified sequences</taxon>
        <taxon>metagenomes</taxon>
        <taxon>ecological metagenomes</taxon>
    </lineage>
</organism>
<evidence type="ECO:0000313" key="3">
    <source>
        <dbReference type="EMBL" id="VAW07222.1"/>
    </source>
</evidence>
<dbReference type="InterPro" id="IPR008984">
    <property type="entry name" value="SMAD_FHA_dom_sf"/>
</dbReference>
<protein>
    <recommendedName>
        <fullName evidence="2">FHA domain-containing protein</fullName>
    </recommendedName>
</protein>
<dbReference type="EMBL" id="UOEI01000514">
    <property type="protein sequence ID" value="VAW07222.1"/>
    <property type="molecule type" value="Genomic_DNA"/>
</dbReference>
<dbReference type="Pfam" id="PF00498">
    <property type="entry name" value="FHA"/>
    <property type="match status" value="1"/>
</dbReference>
<feature type="domain" description="FHA" evidence="2">
    <location>
        <begin position="65"/>
        <end position="114"/>
    </location>
</feature>
<dbReference type="PROSITE" id="PS50006">
    <property type="entry name" value="FHA_DOMAIN"/>
    <property type="match status" value="1"/>
</dbReference>